<dbReference type="PANTHER" id="PTHR23052:SF1">
    <property type="entry name" value="AXONEMAL DYNEIN LIGHT CHAIN DOMAIN-CONTAINING PROTEIN 1"/>
    <property type="match status" value="1"/>
</dbReference>
<feature type="compositionally biased region" description="Basic and acidic residues" evidence="3">
    <location>
        <begin position="9"/>
        <end position="46"/>
    </location>
</feature>
<name>A0ABP0JTM1_9DINO</name>
<reference evidence="4 5" key="1">
    <citation type="submission" date="2024-02" db="EMBL/GenBank/DDBJ databases">
        <authorList>
            <person name="Chen Y."/>
            <person name="Shah S."/>
            <person name="Dougan E. K."/>
            <person name="Thang M."/>
            <person name="Chan C."/>
        </authorList>
    </citation>
    <scope>NUCLEOTIDE SEQUENCE [LARGE SCALE GENOMIC DNA]</scope>
</reference>
<dbReference type="EMBL" id="CAXAMM010008565">
    <property type="protein sequence ID" value="CAK9017787.1"/>
    <property type="molecule type" value="Genomic_DNA"/>
</dbReference>
<dbReference type="InterPro" id="IPR052845">
    <property type="entry name" value="Axonemal_dynein_LC_domain"/>
</dbReference>
<feature type="compositionally biased region" description="Low complexity" evidence="3">
    <location>
        <begin position="508"/>
        <end position="518"/>
    </location>
</feature>
<evidence type="ECO:0008006" key="6">
    <source>
        <dbReference type="Google" id="ProtNLM"/>
    </source>
</evidence>
<evidence type="ECO:0000313" key="5">
    <source>
        <dbReference type="Proteomes" id="UP001642464"/>
    </source>
</evidence>
<accession>A0ABP0JTM1</accession>
<protein>
    <recommendedName>
        <fullName evidence="6">MIF4G domain-containing protein</fullName>
    </recommendedName>
</protein>
<sequence>MSQDDELDSDARCELDAAPKGSESRQDGKLGLRREEREGCATAERHDTTWEVERDEHGGFVWSRVALPSNFSKSRREARKIARELESRLKSIDHRCSEHRGRIAQAMSTVGTGETDPTLVSLIESVAAMASAMKAEDKIYQDCFDEVIRQVSVQCRERGDLLAKIRFKYASMFQSLIHAFLGTMDSVEALQKKFLERHESQKLASVSALHVAESQLCIANQECKRLKGELLDAQHRFRAADDQVSILLQQRSNQQNRTRHTIGVQCSTSPVSQRNMRVQVSLSLGKAEPSPLAKSERCKTRNAAAQTEHLIEDEDNSMAEVRFRASRSKCDTLRGPAPRFPREVHMAALCIQLFFRRMQALQSARSRRMIRMGGMRHKSVQVGVDTKPGFESHMHAMALIGDIEVALTKESDSKRRSITQLRELVLGKSNRQNLENRALQAGPPVLGEMASLDAGSEATTSHVVENGLTASMTVESRRDLLQVMRERDQARRDLRLSQATVGKLEGSLQPLQQPLQQPEHLAEDADTDSSSEKDDEDDNVQFEAQKDTLRVSALEALETSMAEARPRSAPPFLFPNHSGKLTRLEELMEELRERIPSDTRQGRIRPIHWISQMAHQVFDLLEAWLCPEQLHDQPPQGNMPVPTNRVSSVKILNRFCELLGTPARLDPALFVALSSTNLRRSGNETTSRVCLAEVVVDLFTHTFGLPSLVYERLSDLVVTLGAWCERDGTVRLFKEFLDEVHSEEDLELVVSLRQALKLRRGVASEDVLQILRNVIDRFAPSIGIDAAEHAVVVIQLEEDFAALGYPSEIATLAQLTVASTADLKRRQEHLRRLQDLFLDLERKSAAAGMSGSINEEVFVATFAAMPWVKCKPRALRQIFLNSTKALGQHEMNFRAFVRASKNLVDDNRAVLSGKNGKSQTVDDQEEEALFWSLWSQFGEQIETAVEDADLMRTIGHNKLHLIWKARRLKGSLRFENLPGRELLVRLEELLLTLFQLRRGSSSAANRRDGGFGPLHHKRHFENLIDICLLGDEQWK</sequence>
<evidence type="ECO:0000256" key="1">
    <source>
        <dbReference type="ARBA" id="ARBA00023054"/>
    </source>
</evidence>
<organism evidence="4 5">
    <name type="scientific">Durusdinium trenchii</name>
    <dbReference type="NCBI Taxonomy" id="1381693"/>
    <lineage>
        <taxon>Eukaryota</taxon>
        <taxon>Sar</taxon>
        <taxon>Alveolata</taxon>
        <taxon>Dinophyceae</taxon>
        <taxon>Suessiales</taxon>
        <taxon>Symbiodiniaceae</taxon>
        <taxon>Durusdinium</taxon>
    </lineage>
</organism>
<feature type="coiled-coil region" evidence="2">
    <location>
        <begin position="574"/>
        <end position="601"/>
    </location>
</feature>
<feature type="region of interest" description="Disordered" evidence="3">
    <location>
        <begin position="1"/>
        <end position="46"/>
    </location>
</feature>
<evidence type="ECO:0000313" key="4">
    <source>
        <dbReference type="EMBL" id="CAK9017787.1"/>
    </source>
</evidence>
<proteinExistence type="predicted"/>
<feature type="region of interest" description="Disordered" evidence="3">
    <location>
        <begin position="501"/>
        <end position="546"/>
    </location>
</feature>
<gene>
    <name evidence="4" type="ORF">SCF082_LOCUS13805</name>
</gene>
<dbReference type="Proteomes" id="UP001642464">
    <property type="component" value="Unassembled WGS sequence"/>
</dbReference>
<dbReference type="Pfam" id="PF10211">
    <property type="entry name" value="Ax_dynein_light"/>
    <property type="match status" value="1"/>
</dbReference>
<keyword evidence="1 2" id="KW-0175">Coiled coil</keyword>
<dbReference type="InterPro" id="IPR019347">
    <property type="entry name" value="Axonemal_dynein_light_chain"/>
</dbReference>
<feature type="compositionally biased region" description="Acidic residues" evidence="3">
    <location>
        <begin position="524"/>
        <end position="540"/>
    </location>
</feature>
<comment type="caution">
    <text evidence="4">The sequence shown here is derived from an EMBL/GenBank/DDBJ whole genome shotgun (WGS) entry which is preliminary data.</text>
</comment>
<evidence type="ECO:0000256" key="3">
    <source>
        <dbReference type="SAM" id="MobiDB-lite"/>
    </source>
</evidence>
<evidence type="ECO:0000256" key="2">
    <source>
        <dbReference type="SAM" id="Coils"/>
    </source>
</evidence>
<dbReference type="PANTHER" id="PTHR23052">
    <property type="entry name" value="AXONEMAL DYNEIN LIGHT CHAIN DOMAIN-CONTAINING PROTEIN 1"/>
    <property type="match status" value="1"/>
</dbReference>
<keyword evidence="5" id="KW-1185">Reference proteome</keyword>